<dbReference type="EMBL" id="VSSQ01001414">
    <property type="protein sequence ID" value="MPM08126.1"/>
    <property type="molecule type" value="Genomic_DNA"/>
</dbReference>
<sequence length="141" mass="16188">MYLRHVGCEPLPKRRVFRLAHQLGIGFLKHLRVNALTAVLMAVLVNFVDKKQREHLDSLIGISKLLIQVCLNRPADLRTFDDVLIHVADCFTEFYFFCVPKLDMLIFRRAVDSDYRIALVQVSFAGKQKQIVARLDGNGFT</sequence>
<gene>
    <name evidence="1" type="ORF">SDC9_54438</name>
</gene>
<evidence type="ECO:0000313" key="1">
    <source>
        <dbReference type="EMBL" id="MPM08126.1"/>
    </source>
</evidence>
<accession>A0A644WW22</accession>
<dbReference type="AlphaFoldDB" id="A0A644WW22"/>
<reference evidence="1" key="1">
    <citation type="submission" date="2019-08" db="EMBL/GenBank/DDBJ databases">
        <authorList>
            <person name="Kucharzyk K."/>
            <person name="Murdoch R.W."/>
            <person name="Higgins S."/>
            <person name="Loffler F."/>
        </authorList>
    </citation>
    <scope>NUCLEOTIDE SEQUENCE</scope>
</reference>
<comment type="caution">
    <text evidence="1">The sequence shown here is derived from an EMBL/GenBank/DDBJ whole genome shotgun (WGS) entry which is preliminary data.</text>
</comment>
<name>A0A644WW22_9ZZZZ</name>
<organism evidence="1">
    <name type="scientific">bioreactor metagenome</name>
    <dbReference type="NCBI Taxonomy" id="1076179"/>
    <lineage>
        <taxon>unclassified sequences</taxon>
        <taxon>metagenomes</taxon>
        <taxon>ecological metagenomes</taxon>
    </lineage>
</organism>
<proteinExistence type="predicted"/>
<protein>
    <submittedName>
        <fullName evidence="1">Uncharacterized protein</fullName>
    </submittedName>
</protein>